<dbReference type="RefSeq" id="WP_093262248.1">
    <property type="nucleotide sequence ID" value="NZ_FNOK01000004.1"/>
</dbReference>
<dbReference type="InterPro" id="IPR004513">
    <property type="entry name" value="FtsX"/>
</dbReference>
<evidence type="ECO:0000313" key="16">
    <source>
        <dbReference type="EMBL" id="SDW64909.1"/>
    </source>
</evidence>
<keyword evidence="7 12" id="KW-0132">Cell division</keyword>
<dbReference type="Pfam" id="PF02687">
    <property type="entry name" value="FtsX"/>
    <property type="match status" value="1"/>
</dbReference>
<dbReference type="PANTHER" id="PTHR47755:SF1">
    <property type="entry name" value="CELL DIVISION PROTEIN FTSX"/>
    <property type="match status" value="1"/>
</dbReference>
<evidence type="ECO:0000313" key="17">
    <source>
        <dbReference type="Proteomes" id="UP000199529"/>
    </source>
</evidence>
<dbReference type="GO" id="GO:0051301">
    <property type="term" value="P:cell division"/>
    <property type="evidence" value="ECO:0007669"/>
    <property type="project" value="UniProtKB-KW"/>
</dbReference>
<evidence type="ECO:0000256" key="3">
    <source>
        <dbReference type="ARBA" id="ARBA00007379"/>
    </source>
</evidence>
<comment type="function">
    <text evidence="1">Part of the ABC transporter FtsEX involved in cellular division.</text>
</comment>
<dbReference type="STRING" id="418495.SAMN05216215_1004244"/>
<dbReference type="InterPro" id="IPR003838">
    <property type="entry name" value="ABC3_permease_C"/>
</dbReference>
<name>A0A1H2VAJ7_9PSEU</name>
<evidence type="ECO:0000259" key="15">
    <source>
        <dbReference type="Pfam" id="PF18075"/>
    </source>
</evidence>
<evidence type="ECO:0000256" key="9">
    <source>
        <dbReference type="ARBA" id="ARBA00022989"/>
    </source>
</evidence>
<proteinExistence type="inferred from homology"/>
<feature type="transmembrane region" description="Helical" evidence="13">
    <location>
        <begin position="221"/>
        <end position="244"/>
    </location>
</feature>
<evidence type="ECO:0000256" key="13">
    <source>
        <dbReference type="SAM" id="Phobius"/>
    </source>
</evidence>
<evidence type="ECO:0000256" key="5">
    <source>
        <dbReference type="ARBA" id="ARBA00021907"/>
    </source>
</evidence>
<dbReference type="Gene3D" id="3.30.70.3040">
    <property type="match status" value="1"/>
</dbReference>
<feature type="transmembrane region" description="Helical" evidence="13">
    <location>
        <begin position="271"/>
        <end position="294"/>
    </location>
</feature>
<dbReference type="Pfam" id="PF18075">
    <property type="entry name" value="FtsX_ECD"/>
    <property type="match status" value="1"/>
</dbReference>
<evidence type="ECO:0000256" key="10">
    <source>
        <dbReference type="ARBA" id="ARBA00023136"/>
    </source>
</evidence>
<dbReference type="PIRSF" id="PIRSF003097">
    <property type="entry name" value="FtsX"/>
    <property type="match status" value="1"/>
</dbReference>
<comment type="similarity">
    <text evidence="3 12">Belongs to the ABC-4 integral membrane protein family. FtsX subfamily.</text>
</comment>
<evidence type="ECO:0000256" key="1">
    <source>
        <dbReference type="ARBA" id="ARBA00003552"/>
    </source>
</evidence>
<dbReference type="AlphaFoldDB" id="A0A1H2VAJ7"/>
<dbReference type="NCBIfam" id="NF038346">
    <property type="entry name" value="FtsX_actino"/>
    <property type="match status" value="1"/>
</dbReference>
<feature type="transmembrane region" description="Helical" evidence="13">
    <location>
        <begin position="20"/>
        <end position="42"/>
    </location>
</feature>
<keyword evidence="8 13" id="KW-0812">Transmembrane</keyword>
<evidence type="ECO:0000259" key="14">
    <source>
        <dbReference type="Pfam" id="PF02687"/>
    </source>
</evidence>
<evidence type="ECO:0000256" key="2">
    <source>
        <dbReference type="ARBA" id="ARBA00004651"/>
    </source>
</evidence>
<feature type="domain" description="ABC3 transporter permease C-terminal" evidence="14">
    <location>
        <begin position="178"/>
        <end position="295"/>
    </location>
</feature>
<dbReference type="PANTHER" id="PTHR47755">
    <property type="entry name" value="CELL DIVISION PROTEIN FTSX"/>
    <property type="match status" value="1"/>
</dbReference>
<feature type="domain" description="FtsX extracellular" evidence="15">
    <location>
        <begin position="56"/>
        <end position="155"/>
    </location>
</feature>
<keyword evidence="11 12" id="KW-0131">Cell cycle</keyword>
<keyword evidence="9 13" id="KW-1133">Transmembrane helix</keyword>
<evidence type="ECO:0000256" key="7">
    <source>
        <dbReference type="ARBA" id="ARBA00022618"/>
    </source>
</evidence>
<keyword evidence="6 12" id="KW-1003">Cell membrane</keyword>
<dbReference type="OrthoDB" id="9812531at2"/>
<comment type="subcellular location">
    <subcellularLocation>
        <location evidence="2">Cell membrane</location>
        <topology evidence="2">Multi-pass membrane protein</topology>
    </subcellularLocation>
</comment>
<dbReference type="InterPro" id="IPR040690">
    <property type="entry name" value="FtsX_ECD"/>
</dbReference>
<sequence>MRASFVFSEVVNGLRRNVTMTIAMILTTAISVGLLGGGLLVVRMIDKMQETYQDRVEVVVFMTDDVSANDKDCTQQPCANIMADLKRVQGVESVKYEDRQKAFENFNKVFESQPELRDVARAEAMPASLRVKLSDQERFPALQEQFSGRPGVDSVVDQAEYLNRLFDVLNGVRNATFSIALVQALAALLLISNTIQLSAFTRRTETGIMRLVGATRWYTQLPFLLEAVVSGLIGAVLAIGGLLISKAAFIDRVMSPVFGTGIIPNIEWGDIALISPILLLVAAVVSAITGYVTLRLYVRL</sequence>
<keyword evidence="17" id="KW-1185">Reference proteome</keyword>
<gene>
    <name evidence="16" type="ORF">SAMN05216215_1004244</name>
</gene>
<keyword evidence="10 12" id="KW-0472">Membrane</keyword>
<evidence type="ECO:0000256" key="11">
    <source>
        <dbReference type="ARBA" id="ARBA00023306"/>
    </source>
</evidence>
<comment type="subunit">
    <text evidence="4">Forms a membrane-associated complex with FtsE.</text>
</comment>
<protein>
    <recommendedName>
        <fullName evidence="5 12">Cell division protein FtsX</fullName>
    </recommendedName>
</protein>
<evidence type="ECO:0000256" key="8">
    <source>
        <dbReference type="ARBA" id="ARBA00022692"/>
    </source>
</evidence>
<evidence type="ECO:0000256" key="12">
    <source>
        <dbReference type="PIRNR" id="PIRNR003097"/>
    </source>
</evidence>
<dbReference type="InterPro" id="IPR047929">
    <property type="entry name" value="FtsX_actino"/>
</dbReference>
<accession>A0A1H2VAJ7</accession>
<dbReference type="EMBL" id="FNOK01000004">
    <property type="protein sequence ID" value="SDW64909.1"/>
    <property type="molecule type" value="Genomic_DNA"/>
</dbReference>
<dbReference type="GO" id="GO:0005886">
    <property type="term" value="C:plasma membrane"/>
    <property type="evidence" value="ECO:0007669"/>
    <property type="project" value="UniProtKB-SubCell"/>
</dbReference>
<dbReference type="Proteomes" id="UP000199529">
    <property type="component" value="Unassembled WGS sequence"/>
</dbReference>
<evidence type="ECO:0000256" key="6">
    <source>
        <dbReference type="ARBA" id="ARBA00022475"/>
    </source>
</evidence>
<organism evidence="16 17">
    <name type="scientific">Saccharopolyspora shandongensis</name>
    <dbReference type="NCBI Taxonomy" id="418495"/>
    <lineage>
        <taxon>Bacteria</taxon>
        <taxon>Bacillati</taxon>
        <taxon>Actinomycetota</taxon>
        <taxon>Actinomycetes</taxon>
        <taxon>Pseudonocardiales</taxon>
        <taxon>Pseudonocardiaceae</taxon>
        <taxon>Saccharopolyspora</taxon>
    </lineage>
</organism>
<feature type="transmembrane region" description="Helical" evidence="13">
    <location>
        <begin position="179"/>
        <end position="201"/>
    </location>
</feature>
<evidence type="ECO:0000256" key="4">
    <source>
        <dbReference type="ARBA" id="ARBA00011160"/>
    </source>
</evidence>
<reference evidence="17" key="1">
    <citation type="submission" date="2016-10" db="EMBL/GenBank/DDBJ databases">
        <authorList>
            <person name="Varghese N."/>
            <person name="Submissions S."/>
        </authorList>
    </citation>
    <scope>NUCLEOTIDE SEQUENCE [LARGE SCALE GENOMIC DNA]</scope>
    <source>
        <strain evidence="17">CGMCC 4.3530</strain>
    </source>
</reference>